<dbReference type="SMART" id="SM00052">
    <property type="entry name" value="EAL"/>
    <property type="match status" value="1"/>
</dbReference>
<feature type="domain" description="Response regulatory" evidence="2">
    <location>
        <begin position="4"/>
        <end position="119"/>
    </location>
</feature>
<evidence type="ECO:0000259" key="3">
    <source>
        <dbReference type="PROSITE" id="PS50883"/>
    </source>
</evidence>
<dbReference type="InterPro" id="IPR043128">
    <property type="entry name" value="Rev_trsase/Diguanyl_cyclase"/>
</dbReference>
<dbReference type="SMART" id="SM00448">
    <property type="entry name" value="REC"/>
    <property type="match status" value="1"/>
</dbReference>
<gene>
    <name evidence="5" type="ORF">H3N35_18320</name>
</gene>
<evidence type="ECO:0000313" key="6">
    <source>
        <dbReference type="Proteomes" id="UP001215231"/>
    </source>
</evidence>
<dbReference type="CDD" id="cd17569">
    <property type="entry name" value="REC_HupR-like"/>
    <property type="match status" value="1"/>
</dbReference>
<dbReference type="Pfam" id="PF00990">
    <property type="entry name" value="GGDEF"/>
    <property type="match status" value="1"/>
</dbReference>
<evidence type="ECO:0000313" key="5">
    <source>
        <dbReference type="EMBL" id="WDE10222.1"/>
    </source>
</evidence>
<dbReference type="InterPro" id="IPR001633">
    <property type="entry name" value="EAL_dom"/>
</dbReference>
<dbReference type="EMBL" id="CP059693">
    <property type="protein sequence ID" value="WDE10222.1"/>
    <property type="molecule type" value="Genomic_DNA"/>
</dbReference>
<dbReference type="Pfam" id="PF00072">
    <property type="entry name" value="Response_reg"/>
    <property type="match status" value="1"/>
</dbReference>
<dbReference type="Gene3D" id="3.30.70.270">
    <property type="match status" value="1"/>
</dbReference>
<dbReference type="RefSeq" id="WP_274050244.1">
    <property type="nucleotide sequence ID" value="NZ_CP059693.1"/>
</dbReference>
<dbReference type="Pfam" id="PF00563">
    <property type="entry name" value="EAL"/>
    <property type="match status" value="1"/>
</dbReference>
<dbReference type="SUPFAM" id="SSF141868">
    <property type="entry name" value="EAL domain-like"/>
    <property type="match status" value="1"/>
</dbReference>
<feature type="domain" description="EAL" evidence="3">
    <location>
        <begin position="293"/>
        <end position="546"/>
    </location>
</feature>
<evidence type="ECO:0000256" key="1">
    <source>
        <dbReference type="PROSITE-ProRule" id="PRU00169"/>
    </source>
</evidence>
<dbReference type="PANTHER" id="PTHR33121">
    <property type="entry name" value="CYCLIC DI-GMP PHOSPHODIESTERASE PDEF"/>
    <property type="match status" value="1"/>
</dbReference>
<dbReference type="PROSITE" id="PS50887">
    <property type="entry name" value="GGDEF"/>
    <property type="match status" value="1"/>
</dbReference>
<keyword evidence="1" id="KW-0597">Phosphoprotein</keyword>
<protein>
    <submittedName>
        <fullName evidence="5">EAL domain-containing protein</fullName>
    </submittedName>
</protein>
<dbReference type="InterPro" id="IPR029787">
    <property type="entry name" value="Nucleotide_cyclase"/>
</dbReference>
<dbReference type="SUPFAM" id="SSF52172">
    <property type="entry name" value="CheY-like"/>
    <property type="match status" value="1"/>
</dbReference>
<dbReference type="CDD" id="cd01949">
    <property type="entry name" value="GGDEF"/>
    <property type="match status" value="1"/>
</dbReference>
<dbReference type="InterPro" id="IPR011006">
    <property type="entry name" value="CheY-like_superfamily"/>
</dbReference>
<evidence type="ECO:0000259" key="4">
    <source>
        <dbReference type="PROSITE" id="PS50887"/>
    </source>
</evidence>
<feature type="modified residue" description="4-aspartylphosphate" evidence="1">
    <location>
        <position position="53"/>
    </location>
</feature>
<dbReference type="InterPro" id="IPR035919">
    <property type="entry name" value="EAL_sf"/>
</dbReference>
<proteinExistence type="predicted"/>
<dbReference type="SMART" id="SM00267">
    <property type="entry name" value="GGDEF"/>
    <property type="match status" value="1"/>
</dbReference>
<dbReference type="PANTHER" id="PTHR33121:SF79">
    <property type="entry name" value="CYCLIC DI-GMP PHOSPHODIESTERASE PDED-RELATED"/>
    <property type="match status" value="1"/>
</dbReference>
<dbReference type="SUPFAM" id="SSF55073">
    <property type="entry name" value="Nucleotide cyclase"/>
    <property type="match status" value="1"/>
</dbReference>
<dbReference type="CDD" id="cd01948">
    <property type="entry name" value="EAL"/>
    <property type="match status" value="1"/>
</dbReference>
<organism evidence="5 6">
    <name type="scientific">Thalassomonas haliotis</name>
    <dbReference type="NCBI Taxonomy" id="485448"/>
    <lineage>
        <taxon>Bacteria</taxon>
        <taxon>Pseudomonadati</taxon>
        <taxon>Pseudomonadota</taxon>
        <taxon>Gammaproteobacteria</taxon>
        <taxon>Alteromonadales</taxon>
        <taxon>Colwelliaceae</taxon>
        <taxon>Thalassomonas</taxon>
    </lineage>
</organism>
<dbReference type="Gene3D" id="3.40.50.2300">
    <property type="match status" value="1"/>
</dbReference>
<name>A0ABY7VA12_9GAMM</name>
<dbReference type="InterPro" id="IPR050706">
    <property type="entry name" value="Cyclic-di-GMP_PDE-like"/>
</dbReference>
<sequence length="551" mass="62557">MHYEILLVDDETSVTKALKRTFRHDFPVIHEAHSGQKALKILEKNAIDIVISDYKMPTMNGGELMEEIHRLYPKIIKLMLSGQTDMAGFSQALNNGSISKFLCKPWSNNQLKSTIKQTIKEHEYLQSHDSLTGLPSLRSFLQQIKQLGLTQGNNTGNACIALINLKNFSEFNHTYGISQGNRFLKTLGQRFALMFPERLCTRVRDDLFAVVLPSEINIAKDSQDLLRMVETPVEVDNKSVSVSCVIGITAIEDWKSDLEKSLAESLRQMKQASNKKHPLVFCAPDQYDAWFKNAIFVHELQNAIRFNKLTLHYQPQVDLKKKKILGCEALLRWYHPQKGQIPPEQFIHLIERYDLTHQLTELILDKTLGFMASAPEVFSNIRMSINLYASQLSDKRLSSLIIEKLKAYRIPASQLEIEVTETCVISDFDAARLQLNTLRNLGIKIAIDDFGTGFASYEYLCELPVDVLKIDGRFIQGMQKNLESSTSLNVIIATANILNLELVAECVETEEQAGLLEHLGCDRLQGFWLSKALNNEDFSSFVLIFNSTDIH</sequence>
<evidence type="ECO:0000259" key="2">
    <source>
        <dbReference type="PROSITE" id="PS50110"/>
    </source>
</evidence>
<dbReference type="InterPro" id="IPR001789">
    <property type="entry name" value="Sig_transdc_resp-reg_receiver"/>
</dbReference>
<reference evidence="5 6" key="1">
    <citation type="journal article" date="2022" name="Mar. Drugs">
        <title>Bioassay-Guided Fractionation Leads to the Detection of Cholic Acid Generated by the Rare Thalassomonas sp.</title>
        <authorList>
            <person name="Pheiffer F."/>
            <person name="Schneider Y.K."/>
            <person name="Hansen E.H."/>
            <person name="Andersen J.H."/>
            <person name="Isaksson J."/>
            <person name="Busche T."/>
            <person name="R C."/>
            <person name="Kalinowski J."/>
            <person name="Zyl L.V."/>
            <person name="Trindade M."/>
        </authorList>
    </citation>
    <scope>NUCLEOTIDE SEQUENCE [LARGE SCALE GENOMIC DNA]</scope>
    <source>
        <strain evidence="5 6">A5K-61T</strain>
    </source>
</reference>
<dbReference type="InterPro" id="IPR000160">
    <property type="entry name" value="GGDEF_dom"/>
</dbReference>
<dbReference type="PROSITE" id="PS50110">
    <property type="entry name" value="RESPONSE_REGULATORY"/>
    <property type="match status" value="1"/>
</dbReference>
<feature type="domain" description="GGDEF" evidence="4">
    <location>
        <begin position="156"/>
        <end position="284"/>
    </location>
</feature>
<dbReference type="NCBIfam" id="TIGR00254">
    <property type="entry name" value="GGDEF"/>
    <property type="match status" value="1"/>
</dbReference>
<dbReference type="Proteomes" id="UP001215231">
    <property type="component" value="Chromosome"/>
</dbReference>
<dbReference type="PROSITE" id="PS50883">
    <property type="entry name" value="EAL"/>
    <property type="match status" value="1"/>
</dbReference>
<keyword evidence="6" id="KW-1185">Reference proteome</keyword>
<accession>A0ABY7VA12</accession>
<dbReference type="Gene3D" id="3.20.20.450">
    <property type="entry name" value="EAL domain"/>
    <property type="match status" value="1"/>
</dbReference>